<keyword evidence="1" id="KW-0479">Metal-binding</keyword>
<accession>A0AAV6WDC1</accession>
<dbReference type="InterPro" id="IPR002048">
    <property type="entry name" value="EF_hand_dom"/>
</dbReference>
<keyword evidence="6" id="KW-1185">Reference proteome</keyword>
<dbReference type="PROSITE" id="PS50222">
    <property type="entry name" value="EF_HAND_2"/>
    <property type="match status" value="2"/>
</dbReference>
<dbReference type="GO" id="GO:0005509">
    <property type="term" value="F:calcium ion binding"/>
    <property type="evidence" value="ECO:0007669"/>
    <property type="project" value="InterPro"/>
</dbReference>
<evidence type="ECO:0000313" key="6">
    <source>
        <dbReference type="Proteomes" id="UP000826271"/>
    </source>
</evidence>
<dbReference type="AlphaFoldDB" id="A0AAV6WDC1"/>
<dbReference type="SMART" id="SM00054">
    <property type="entry name" value="EFh"/>
    <property type="match status" value="2"/>
</dbReference>
<keyword evidence="3" id="KW-0106">Calcium</keyword>
<evidence type="ECO:0000259" key="4">
    <source>
        <dbReference type="PROSITE" id="PS50222"/>
    </source>
</evidence>
<dbReference type="Pfam" id="PF13499">
    <property type="entry name" value="EF-hand_7"/>
    <property type="match status" value="1"/>
</dbReference>
<dbReference type="EMBL" id="WHWC01000017">
    <property type="protein sequence ID" value="KAG8366357.1"/>
    <property type="molecule type" value="Genomic_DNA"/>
</dbReference>
<sequence length="196" mass="22619">MEKLTIAEMISNLQVLLFKYLFGDIDNFFSSIKCFLQALFSKLISTKWGHFWREMQISKICDEPLNQGLACNIETFEGEKGISIGEVNMVMNRVGIMCELEGNCGKTSFGEEDFVRLFDEEEPSLEEIKETFGVFDVNNDGFIDASELQRVTSKLGFKEGYFELEECKRMIKAFDCNGDGLIDFQEFVKFMEKCLW</sequence>
<keyword evidence="2" id="KW-0677">Repeat</keyword>
<feature type="domain" description="EF-hand" evidence="4">
    <location>
        <begin position="123"/>
        <end position="158"/>
    </location>
</feature>
<name>A0AAV6WDC1_9LAMI</name>
<evidence type="ECO:0000256" key="2">
    <source>
        <dbReference type="ARBA" id="ARBA00022737"/>
    </source>
</evidence>
<evidence type="ECO:0000313" key="5">
    <source>
        <dbReference type="EMBL" id="KAG8366357.1"/>
    </source>
</evidence>
<evidence type="ECO:0000256" key="1">
    <source>
        <dbReference type="ARBA" id="ARBA00022723"/>
    </source>
</evidence>
<proteinExistence type="predicted"/>
<evidence type="ECO:0000256" key="3">
    <source>
        <dbReference type="ARBA" id="ARBA00022837"/>
    </source>
</evidence>
<dbReference type="Gene3D" id="1.10.238.10">
    <property type="entry name" value="EF-hand"/>
    <property type="match status" value="1"/>
</dbReference>
<dbReference type="SUPFAM" id="SSF47473">
    <property type="entry name" value="EF-hand"/>
    <property type="match status" value="1"/>
</dbReference>
<dbReference type="PANTHER" id="PTHR10891">
    <property type="entry name" value="EF-HAND CALCIUM-BINDING DOMAIN CONTAINING PROTEIN"/>
    <property type="match status" value="1"/>
</dbReference>
<dbReference type="Proteomes" id="UP000826271">
    <property type="component" value="Unassembled WGS sequence"/>
</dbReference>
<protein>
    <recommendedName>
        <fullName evidence="4">EF-hand domain-containing protein</fullName>
    </recommendedName>
</protein>
<dbReference type="CDD" id="cd00051">
    <property type="entry name" value="EFh"/>
    <property type="match status" value="1"/>
</dbReference>
<dbReference type="InterPro" id="IPR018247">
    <property type="entry name" value="EF_Hand_1_Ca_BS"/>
</dbReference>
<dbReference type="PROSITE" id="PS00018">
    <property type="entry name" value="EF_HAND_1"/>
    <property type="match status" value="2"/>
</dbReference>
<feature type="domain" description="EF-hand" evidence="4">
    <location>
        <begin position="162"/>
        <end position="196"/>
    </location>
</feature>
<dbReference type="InterPro" id="IPR039647">
    <property type="entry name" value="EF_hand_pair_protein_CML-like"/>
</dbReference>
<dbReference type="InterPro" id="IPR011992">
    <property type="entry name" value="EF-hand-dom_pair"/>
</dbReference>
<dbReference type="FunFam" id="1.10.238.10:FF:000003">
    <property type="entry name" value="Calmodulin A"/>
    <property type="match status" value="1"/>
</dbReference>
<organism evidence="5 6">
    <name type="scientific">Buddleja alternifolia</name>
    <dbReference type="NCBI Taxonomy" id="168488"/>
    <lineage>
        <taxon>Eukaryota</taxon>
        <taxon>Viridiplantae</taxon>
        <taxon>Streptophyta</taxon>
        <taxon>Embryophyta</taxon>
        <taxon>Tracheophyta</taxon>
        <taxon>Spermatophyta</taxon>
        <taxon>Magnoliopsida</taxon>
        <taxon>eudicotyledons</taxon>
        <taxon>Gunneridae</taxon>
        <taxon>Pentapetalae</taxon>
        <taxon>asterids</taxon>
        <taxon>lamiids</taxon>
        <taxon>Lamiales</taxon>
        <taxon>Scrophulariaceae</taxon>
        <taxon>Buddlejeae</taxon>
        <taxon>Buddleja</taxon>
    </lineage>
</organism>
<reference evidence="5" key="1">
    <citation type="submission" date="2019-10" db="EMBL/GenBank/DDBJ databases">
        <authorList>
            <person name="Zhang R."/>
            <person name="Pan Y."/>
            <person name="Wang J."/>
            <person name="Ma R."/>
            <person name="Yu S."/>
        </authorList>
    </citation>
    <scope>NUCLEOTIDE SEQUENCE</scope>
    <source>
        <strain evidence="5">LA-IB0</strain>
        <tissue evidence="5">Leaf</tissue>
    </source>
</reference>
<gene>
    <name evidence="5" type="ORF">BUALT_Bualt17G0071400</name>
</gene>
<comment type="caution">
    <text evidence="5">The sequence shown here is derived from an EMBL/GenBank/DDBJ whole genome shotgun (WGS) entry which is preliminary data.</text>
</comment>